<sequence length="67" mass="7439">MLSELLTNWTIYANKCEAFTSLLVGLDLAVRLLPLVDNSPTIGGFLAEVFLGLVLFHSTMTKKQRNL</sequence>
<dbReference type="InterPro" id="IPR002610">
    <property type="entry name" value="Peptidase_S54_rhomboid-like"/>
</dbReference>
<dbReference type="eggNOG" id="KOG2289">
    <property type="taxonomic scope" value="Eukaryota"/>
</dbReference>
<keyword evidence="2" id="KW-0472">Membrane</keyword>
<gene>
    <name evidence="3" type="ordered locus">MTR_6g089790</name>
</gene>
<dbReference type="HOGENOM" id="CLU_2816309_0_0_1"/>
<feature type="transmembrane region" description="Helical" evidence="2">
    <location>
        <begin position="42"/>
        <end position="60"/>
    </location>
</feature>
<dbReference type="PANTHER" id="PTHR22936:SF87">
    <property type="entry name" value="RHOMBOID-LIKE PROTEIN 5"/>
    <property type="match status" value="1"/>
</dbReference>
<dbReference type="Proteomes" id="UP000002051">
    <property type="component" value="Chromosome 6"/>
</dbReference>
<dbReference type="GO" id="GO:0006508">
    <property type="term" value="P:proteolysis"/>
    <property type="evidence" value="ECO:0007669"/>
    <property type="project" value="InterPro"/>
</dbReference>
<reference evidence="4" key="3">
    <citation type="submission" date="2015-04" db="UniProtKB">
        <authorList>
            <consortium name="EnsemblPlants"/>
        </authorList>
    </citation>
    <scope>IDENTIFICATION</scope>
    <source>
        <strain evidence="4">cv. Jemalong A17</strain>
    </source>
</reference>
<name>G7KI20_MEDTR</name>
<evidence type="ECO:0000256" key="1">
    <source>
        <dbReference type="ARBA" id="ARBA00009045"/>
    </source>
</evidence>
<dbReference type="PaxDb" id="3880-AES76952"/>
<dbReference type="EMBL" id="CM001222">
    <property type="protein sequence ID" value="AES76952.1"/>
    <property type="molecule type" value="Genomic_DNA"/>
</dbReference>
<dbReference type="GO" id="GO:0016020">
    <property type="term" value="C:membrane"/>
    <property type="evidence" value="ECO:0007669"/>
    <property type="project" value="InterPro"/>
</dbReference>
<dbReference type="STRING" id="3880.G7KI20"/>
<reference evidence="3 5" key="1">
    <citation type="journal article" date="2011" name="Nature">
        <title>The Medicago genome provides insight into the evolution of rhizobial symbioses.</title>
        <authorList>
            <person name="Young N.D."/>
            <person name="Debelle F."/>
            <person name="Oldroyd G.E."/>
            <person name="Geurts R."/>
            <person name="Cannon S.B."/>
            <person name="Udvardi M.K."/>
            <person name="Benedito V.A."/>
            <person name="Mayer K.F."/>
            <person name="Gouzy J."/>
            <person name="Schoof H."/>
            <person name="Van de Peer Y."/>
            <person name="Proost S."/>
            <person name="Cook D.R."/>
            <person name="Meyers B.C."/>
            <person name="Spannagl M."/>
            <person name="Cheung F."/>
            <person name="De Mita S."/>
            <person name="Krishnakumar V."/>
            <person name="Gundlach H."/>
            <person name="Zhou S."/>
            <person name="Mudge J."/>
            <person name="Bharti A.K."/>
            <person name="Murray J.D."/>
            <person name="Naoumkina M.A."/>
            <person name="Rosen B."/>
            <person name="Silverstein K.A."/>
            <person name="Tang H."/>
            <person name="Rombauts S."/>
            <person name="Zhao P.X."/>
            <person name="Zhou P."/>
            <person name="Barbe V."/>
            <person name="Bardou P."/>
            <person name="Bechner M."/>
            <person name="Bellec A."/>
            <person name="Berger A."/>
            <person name="Berges H."/>
            <person name="Bidwell S."/>
            <person name="Bisseling T."/>
            <person name="Choisne N."/>
            <person name="Couloux A."/>
            <person name="Denny R."/>
            <person name="Deshpande S."/>
            <person name="Dai X."/>
            <person name="Doyle J.J."/>
            <person name="Dudez A.M."/>
            <person name="Farmer A.D."/>
            <person name="Fouteau S."/>
            <person name="Franken C."/>
            <person name="Gibelin C."/>
            <person name="Gish J."/>
            <person name="Goldstein S."/>
            <person name="Gonzalez A.J."/>
            <person name="Green P.J."/>
            <person name="Hallab A."/>
            <person name="Hartog M."/>
            <person name="Hua A."/>
            <person name="Humphray S.J."/>
            <person name="Jeong D.H."/>
            <person name="Jing Y."/>
            <person name="Jocker A."/>
            <person name="Kenton S.M."/>
            <person name="Kim D.J."/>
            <person name="Klee K."/>
            <person name="Lai H."/>
            <person name="Lang C."/>
            <person name="Lin S."/>
            <person name="Macmil S.L."/>
            <person name="Magdelenat G."/>
            <person name="Matthews L."/>
            <person name="McCorrison J."/>
            <person name="Monaghan E.L."/>
            <person name="Mun J.H."/>
            <person name="Najar F.Z."/>
            <person name="Nicholson C."/>
            <person name="Noirot C."/>
            <person name="O'Bleness M."/>
            <person name="Paule C.R."/>
            <person name="Poulain J."/>
            <person name="Prion F."/>
            <person name="Qin B."/>
            <person name="Qu C."/>
            <person name="Retzel E.F."/>
            <person name="Riddle C."/>
            <person name="Sallet E."/>
            <person name="Samain S."/>
            <person name="Samson N."/>
            <person name="Sanders I."/>
            <person name="Saurat O."/>
            <person name="Scarpelli C."/>
            <person name="Schiex T."/>
            <person name="Segurens B."/>
            <person name="Severin A.J."/>
            <person name="Sherrier D.J."/>
            <person name="Shi R."/>
            <person name="Sims S."/>
            <person name="Singer S.R."/>
            <person name="Sinharoy S."/>
            <person name="Sterck L."/>
            <person name="Viollet A."/>
            <person name="Wang B.B."/>
            <person name="Wang K."/>
            <person name="Wang M."/>
            <person name="Wang X."/>
            <person name="Warfsmann J."/>
            <person name="Weissenbach J."/>
            <person name="White D.D."/>
            <person name="White J.D."/>
            <person name="Wiley G.B."/>
            <person name="Wincker P."/>
            <person name="Xing Y."/>
            <person name="Yang L."/>
            <person name="Yao Z."/>
            <person name="Ying F."/>
            <person name="Zhai J."/>
            <person name="Zhou L."/>
            <person name="Zuber A."/>
            <person name="Denarie J."/>
            <person name="Dixon R.A."/>
            <person name="May G.D."/>
            <person name="Schwartz D.C."/>
            <person name="Rogers J."/>
            <person name="Quetier F."/>
            <person name="Town C.D."/>
            <person name="Roe B.A."/>
        </authorList>
    </citation>
    <scope>NUCLEOTIDE SEQUENCE [LARGE SCALE GENOMIC DNA]</scope>
    <source>
        <strain evidence="3">A17</strain>
        <strain evidence="4 5">cv. Jemalong A17</strain>
    </source>
</reference>
<protein>
    <submittedName>
        <fullName evidence="3">Transmembrane protein, putative</fullName>
    </submittedName>
</protein>
<reference evidence="3 5" key="2">
    <citation type="journal article" date="2014" name="BMC Genomics">
        <title>An improved genome release (version Mt4.0) for the model legume Medicago truncatula.</title>
        <authorList>
            <person name="Tang H."/>
            <person name="Krishnakumar V."/>
            <person name="Bidwell S."/>
            <person name="Rosen B."/>
            <person name="Chan A."/>
            <person name="Zhou S."/>
            <person name="Gentzbittel L."/>
            <person name="Childs K.L."/>
            <person name="Yandell M."/>
            <person name="Gundlach H."/>
            <person name="Mayer K.F."/>
            <person name="Schwartz D.C."/>
            <person name="Town C.D."/>
        </authorList>
    </citation>
    <scope>GENOME REANNOTATION</scope>
    <source>
        <strain evidence="4 5">cv. Jemalong A17</strain>
    </source>
</reference>
<dbReference type="AlphaFoldDB" id="G7KI20"/>
<evidence type="ECO:0000313" key="5">
    <source>
        <dbReference type="Proteomes" id="UP000002051"/>
    </source>
</evidence>
<evidence type="ECO:0000313" key="4">
    <source>
        <dbReference type="EnsemblPlants" id="AES76952"/>
    </source>
</evidence>
<proteinExistence type="inferred from homology"/>
<organism evidence="3 5">
    <name type="scientific">Medicago truncatula</name>
    <name type="common">Barrel medic</name>
    <name type="synonym">Medicago tribuloides</name>
    <dbReference type="NCBI Taxonomy" id="3880"/>
    <lineage>
        <taxon>Eukaryota</taxon>
        <taxon>Viridiplantae</taxon>
        <taxon>Streptophyta</taxon>
        <taxon>Embryophyta</taxon>
        <taxon>Tracheophyta</taxon>
        <taxon>Spermatophyta</taxon>
        <taxon>Magnoliopsida</taxon>
        <taxon>eudicotyledons</taxon>
        <taxon>Gunneridae</taxon>
        <taxon>Pentapetalae</taxon>
        <taxon>rosids</taxon>
        <taxon>fabids</taxon>
        <taxon>Fabales</taxon>
        <taxon>Fabaceae</taxon>
        <taxon>Papilionoideae</taxon>
        <taxon>50 kb inversion clade</taxon>
        <taxon>NPAAA clade</taxon>
        <taxon>Hologalegina</taxon>
        <taxon>IRL clade</taxon>
        <taxon>Trifolieae</taxon>
        <taxon>Medicago</taxon>
    </lineage>
</organism>
<evidence type="ECO:0000313" key="3">
    <source>
        <dbReference type="EMBL" id="AES76952.1"/>
    </source>
</evidence>
<dbReference type="PANTHER" id="PTHR22936">
    <property type="entry name" value="RHOMBOID-RELATED"/>
    <property type="match status" value="1"/>
</dbReference>
<evidence type="ECO:0000256" key="2">
    <source>
        <dbReference type="SAM" id="Phobius"/>
    </source>
</evidence>
<keyword evidence="5" id="KW-1185">Reference proteome</keyword>
<comment type="similarity">
    <text evidence="1">Belongs to the peptidase S54 family.</text>
</comment>
<dbReference type="EnsemblPlants" id="AES76952">
    <property type="protein sequence ID" value="AES76952"/>
    <property type="gene ID" value="MTR_6g089790"/>
</dbReference>
<keyword evidence="2 3" id="KW-0812">Transmembrane</keyword>
<accession>G7KI20</accession>
<keyword evidence="2" id="KW-1133">Transmembrane helix</keyword>